<keyword evidence="1" id="KW-0862">Zinc</keyword>
<dbReference type="PROSITE" id="PS50157">
    <property type="entry name" value="ZINC_FINGER_C2H2_2"/>
    <property type="match status" value="1"/>
</dbReference>
<evidence type="ECO:0000256" key="1">
    <source>
        <dbReference type="PROSITE-ProRule" id="PRU00042"/>
    </source>
</evidence>
<name>A0A443RE96_9ACAR</name>
<dbReference type="EMBL" id="NCKU01000939">
    <property type="protein sequence ID" value="RWS13600.1"/>
    <property type="molecule type" value="Genomic_DNA"/>
</dbReference>
<evidence type="ECO:0000313" key="5">
    <source>
        <dbReference type="Proteomes" id="UP000285301"/>
    </source>
</evidence>
<evidence type="ECO:0000259" key="2">
    <source>
        <dbReference type="PROSITE" id="PS50157"/>
    </source>
</evidence>
<proteinExistence type="predicted"/>
<comment type="caution">
    <text evidence="3">The sequence shown here is derived from an EMBL/GenBank/DDBJ whole genome shotgun (WGS) entry which is preliminary data.</text>
</comment>
<feature type="domain" description="C2H2-type" evidence="2">
    <location>
        <begin position="192"/>
        <end position="221"/>
    </location>
</feature>
<evidence type="ECO:0000313" key="4">
    <source>
        <dbReference type="EMBL" id="RWS13600.1"/>
    </source>
</evidence>
<dbReference type="AlphaFoldDB" id="A0A443RE96"/>
<keyword evidence="1" id="KW-0863">Zinc-finger</keyword>
<organism evidence="3 5">
    <name type="scientific">Dinothrombium tinctorium</name>
    <dbReference type="NCBI Taxonomy" id="1965070"/>
    <lineage>
        <taxon>Eukaryota</taxon>
        <taxon>Metazoa</taxon>
        <taxon>Ecdysozoa</taxon>
        <taxon>Arthropoda</taxon>
        <taxon>Chelicerata</taxon>
        <taxon>Arachnida</taxon>
        <taxon>Acari</taxon>
        <taxon>Acariformes</taxon>
        <taxon>Trombidiformes</taxon>
        <taxon>Prostigmata</taxon>
        <taxon>Anystina</taxon>
        <taxon>Parasitengona</taxon>
        <taxon>Trombidioidea</taxon>
        <taxon>Trombidiidae</taxon>
        <taxon>Dinothrombium</taxon>
    </lineage>
</organism>
<dbReference type="Pfam" id="PF12874">
    <property type="entry name" value="zf-met"/>
    <property type="match status" value="1"/>
</dbReference>
<dbReference type="SMART" id="SM00355">
    <property type="entry name" value="ZnF_C2H2"/>
    <property type="match status" value="2"/>
</dbReference>
<gene>
    <name evidence="4" type="ORF">B4U79_17346</name>
    <name evidence="3" type="ORF">B4U79_17347</name>
</gene>
<keyword evidence="1" id="KW-0479">Metal-binding</keyword>
<accession>A0A443RE96</accession>
<dbReference type="InterPro" id="IPR036236">
    <property type="entry name" value="Znf_C2H2_sf"/>
</dbReference>
<protein>
    <recommendedName>
        <fullName evidence="2">C2H2-type domain-containing protein</fullName>
    </recommendedName>
</protein>
<dbReference type="InterPro" id="IPR013087">
    <property type="entry name" value="Znf_C2H2_type"/>
</dbReference>
<sequence length="223" mass="25544">MNVANLVKLLNSGKCGKIRVENLSGLLKVAKLLKIELIKGQKTGGFVKIEAVPALLDNEEIDDDEDDEDEDEKFDLKRVKVECEQSMIEGSDSQDFDSMNDSRFFAEDLDSFEYEEGNKQSKAVCPVCNITCKSWAGMKRHVGHAHRHNKDLTPEERDVIICKCGLSFSKHAKRRVFREHRQKCRDYRNQAVMCKECDLPFLTEGHLKQHYRTSSHKSVTQGH</sequence>
<dbReference type="EMBL" id="NCKU01000940">
    <property type="protein sequence ID" value="RWS13598.1"/>
    <property type="molecule type" value="Genomic_DNA"/>
</dbReference>
<reference evidence="3" key="2">
    <citation type="submission" date="2018-11" db="EMBL/GenBank/DDBJ databases">
        <title>Trombidioid mite genomics.</title>
        <authorList>
            <person name="Dong X."/>
        </authorList>
    </citation>
    <scope>NUCLEOTIDE SEQUENCE</scope>
    <source>
        <strain evidence="3">UoL-WK</strain>
    </source>
</reference>
<dbReference type="PROSITE" id="PS00028">
    <property type="entry name" value="ZINC_FINGER_C2H2_1"/>
    <property type="match status" value="1"/>
</dbReference>
<keyword evidence="5" id="KW-1185">Reference proteome</keyword>
<dbReference type="SUPFAM" id="SSF57667">
    <property type="entry name" value="beta-beta-alpha zinc fingers"/>
    <property type="match status" value="1"/>
</dbReference>
<dbReference type="Proteomes" id="UP000285301">
    <property type="component" value="Unassembled WGS sequence"/>
</dbReference>
<dbReference type="GO" id="GO:0008270">
    <property type="term" value="F:zinc ion binding"/>
    <property type="evidence" value="ECO:0007669"/>
    <property type="project" value="UniProtKB-KW"/>
</dbReference>
<evidence type="ECO:0000313" key="3">
    <source>
        <dbReference type="EMBL" id="RWS13598.1"/>
    </source>
</evidence>
<reference evidence="3 5" key="1">
    <citation type="journal article" date="2018" name="Gigascience">
        <title>Genomes of trombidid mites reveal novel predicted allergens and laterally-transferred genes associated with secondary metabolism.</title>
        <authorList>
            <person name="Dong X."/>
            <person name="Chaisiri K."/>
            <person name="Xia D."/>
            <person name="Armstrong S.D."/>
            <person name="Fang Y."/>
            <person name="Donnelly M.J."/>
            <person name="Kadowaki T."/>
            <person name="McGarry J.W."/>
            <person name="Darby A.C."/>
            <person name="Makepeace B.L."/>
        </authorList>
    </citation>
    <scope>NUCLEOTIDE SEQUENCE [LARGE SCALE GENOMIC DNA]</scope>
    <source>
        <strain evidence="3">UoL-WK</strain>
    </source>
</reference>